<accession>A0ABN9R123</accession>
<dbReference type="Proteomes" id="UP001189429">
    <property type="component" value="Unassembled WGS sequence"/>
</dbReference>
<gene>
    <name evidence="2" type="ORF">PCOR1329_LOCUS16699</name>
</gene>
<name>A0ABN9R123_9DINO</name>
<proteinExistence type="predicted"/>
<feature type="compositionally biased region" description="Low complexity" evidence="1">
    <location>
        <begin position="13"/>
        <end position="24"/>
    </location>
</feature>
<reference evidence="2" key="1">
    <citation type="submission" date="2023-10" db="EMBL/GenBank/DDBJ databases">
        <authorList>
            <person name="Chen Y."/>
            <person name="Shah S."/>
            <person name="Dougan E. K."/>
            <person name="Thang M."/>
            <person name="Chan C."/>
        </authorList>
    </citation>
    <scope>NUCLEOTIDE SEQUENCE [LARGE SCALE GENOMIC DNA]</scope>
</reference>
<evidence type="ECO:0000313" key="3">
    <source>
        <dbReference type="Proteomes" id="UP001189429"/>
    </source>
</evidence>
<protein>
    <submittedName>
        <fullName evidence="2">Uncharacterized protein</fullName>
    </submittedName>
</protein>
<feature type="region of interest" description="Disordered" evidence="1">
    <location>
        <begin position="120"/>
        <end position="159"/>
    </location>
</feature>
<dbReference type="EMBL" id="CAUYUJ010005130">
    <property type="protein sequence ID" value="CAK0812399.1"/>
    <property type="molecule type" value="Genomic_DNA"/>
</dbReference>
<organism evidence="2 3">
    <name type="scientific">Prorocentrum cordatum</name>
    <dbReference type="NCBI Taxonomy" id="2364126"/>
    <lineage>
        <taxon>Eukaryota</taxon>
        <taxon>Sar</taxon>
        <taxon>Alveolata</taxon>
        <taxon>Dinophyceae</taxon>
        <taxon>Prorocentrales</taxon>
        <taxon>Prorocentraceae</taxon>
        <taxon>Prorocentrum</taxon>
    </lineage>
</organism>
<evidence type="ECO:0000313" key="2">
    <source>
        <dbReference type="EMBL" id="CAK0812399.1"/>
    </source>
</evidence>
<sequence>MAQAVLGLRTMRRPPGMRTPVGGTAAPQQLARTAPAWHLGLQGNVGCHSSPLDGAAGEWERPTSVGTPERFASQGSASTASDMPLTAPPGRWAVGSEAGAAPTVPRAGCWGCPQSPTRCQLDPVPGGLAMPGRRAAAPSDPLSSHAENECPVGHVPRQE</sequence>
<feature type="region of interest" description="Disordered" evidence="1">
    <location>
        <begin position="56"/>
        <end position="99"/>
    </location>
</feature>
<feature type="region of interest" description="Disordered" evidence="1">
    <location>
        <begin position="1"/>
        <end position="24"/>
    </location>
</feature>
<evidence type="ECO:0000256" key="1">
    <source>
        <dbReference type="SAM" id="MobiDB-lite"/>
    </source>
</evidence>
<keyword evidence="3" id="KW-1185">Reference proteome</keyword>
<comment type="caution">
    <text evidence="2">The sequence shown here is derived from an EMBL/GenBank/DDBJ whole genome shotgun (WGS) entry which is preliminary data.</text>
</comment>